<dbReference type="AlphaFoldDB" id="X0TTP7"/>
<dbReference type="EMBL" id="BARS01011496">
    <property type="protein sequence ID" value="GAF90581.1"/>
    <property type="molecule type" value="Genomic_DNA"/>
</dbReference>
<sequence>MEINKVHGDERGEIYTITGEEMSTPEITLLFTKKGFA</sequence>
<protein>
    <submittedName>
        <fullName evidence="1">Uncharacterized protein</fullName>
    </submittedName>
</protein>
<organism evidence="1">
    <name type="scientific">marine sediment metagenome</name>
    <dbReference type="NCBI Taxonomy" id="412755"/>
    <lineage>
        <taxon>unclassified sequences</taxon>
        <taxon>metagenomes</taxon>
        <taxon>ecological metagenomes</taxon>
    </lineage>
</organism>
<comment type="caution">
    <text evidence="1">The sequence shown here is derived from an EMBL/GenBank/DDBJ whole genome shotgun (WGS) entry which is preliminary data.</text>
</comment>
<reference evidence="1" key="1">
    <citation type="journal article" date="2014" name="Front. Microbiol.">
        <title>High frequency of phylogenetically diverse reductive dehalogenase-homologous genes in deep subseafloor sedimentary metagenomes.</title>
        <authorList>
            <person name="Kawai M."/>
            <person name="Futagami T."/>
            <person name="Toyoda A."/>
            <person name="Takaki Y."/>
            <person name="Nishi S."/>
            <person name="Hori S."/>
            <person name="Arai W."/>
            <person name="Tsubouchi T."/>
            <person name="Morono Y."/>
            <person name="Uchiyama I."/>
            <person name="Ito T."/>
            <person name="Fujiyama A."/>
            <person name="Inagaki F."/>
            <person name="Takami H."/>
        </authorList>
    </citation>
    <scope>NUCLEOTIDE SEQUENCE</scope>
    <source>
        <strain evidence="1">Expedition CK06-06</strain>
    </source>
</reference>
<feature type="non-terminal residue" evidence="1">
    <location>
        <position position="37"/>
    </location>
</feature>
<gene>
    <name evidence="1" type="ORF">S01H1_20892</name>
</gene>
<accession>X0TTP7</accession>
<proteinExistence type="predicted"/>
<name>X0TTP7_9ZZZZ</name>
<evidence type="ECO:0000313" key="1">
    <source>
        <dbReference type="EMBL" id="GAF90581.1"/>
    </source>
</evidence>